<accession>A0A250KMP3</accession>
<protein>
    <submittedName>
        <fullName evidence="1">Uncharacterized protein</fullName>
    </submittedName>
</protein>
<keyword evidence="2" id="KW-1185">Reference proteome</keyword>
<dbReference type="Proteomes" id="UP000266313">
    <property type="component" value="Chromosome"/>
</dbReference>
<name>A0A250KMP3_9GAMM</name>
<dbReference type="EMBL" id="AP017928">
    <property type="protein sequence ID" value="BBA32970.1"/>
    <property type="molecule type" value="Genomic_DNA"/>
</dbReference>
<gene>
    <name evidence="1" type="ORF">sS8_1005</name>
</gene>
<dbReference type="AlphaFoldDB" id="A0A250KMP3"/>
<evidence type="ECO:0000313" key="2">
    <source>
        <dbReference type="Proteomes" id="UP000266313"/>
    </source>
</evidence>
<sequence length="185" mass="20434">MDRTTQIPLLHTDYRCGASSTATGQGLTGPAFENAQPDMMSVDHLHKADIGALRKNRMALQDRSQSFDRCTIDIIDFDYNMRITHRYRTEKPKISVGLHGIQSGFVCGVQWDLAGLVLRDAHIDGHESTFSMEQTQLPGIRVNYDLILVAQAVVANEPGEATGTVSALRHFATIRIEDPVTKVGI</sequence>
<organism evidence="1 2">
    <name type="scientific">Methylocaldum marinum</name>
    <dbReference type="NCBI Taxonomy" id="1432792"/>
    <lineage>
        <taxon>Bacteria</taxon>
        <taxon>Pseudomonadati</taxon>
        <taxon>Pseudomonadota</taxon>
        <taxon>Gammaproteobacteria</taxon>
        <taxon>Methylococcales</taxon>
        <taxon>Methylococcaceae</taxon>
        <taxon>Methylocaldum</taxon>
    </lineage>
</organism>
<dbReference type="KEGG" id="mmai:sS8_1005"/>
<proteinExistence type="predicted"/>
<reference evidence="1 2" key="1">
    <citation type="submission" date="2016-12" db="EMBL/GenBank/DDBJ databases">
        <title>Genome sequencing of Methylocaldum marinum.</title>
        <authorList>
            <person name="Takeuchi M."/>
            <person name="Kamagata Y."/>
            <person name="Hiraoka S."/>
            <person name="Oshima K."/>
            <person name="Hattori M."/>
            <person name="Iwasaki W."/>
        </authorList>
    </citation>
    <scope>NUCLEOTIDE SEQUENCE [LARGE SCALE GENOMIC DNA]</scope>
    <source>
        <strain evidence="1 2">S8</strain>
    </source>
</reference>
<evidence type="ECO:0000313" key="1">
    <source>
        <dbReference type="EMBL" id="BBA32970.1"/>
    </source>
</evidence>